<dbReference type="EMBL" id="JBHUIT010000003">
    <property type="protein sequence ID" value="MFD2255956.1"/>
    <property type="molecule type" value="Genomic_DNA"/>
</dbReference>
<dbReference type="InterPro" id="IPR013424">
    <property type="entry name" value="Ice-binding_C"/>
</dbReference>
<feature type="chain" id="PRO_5047384063" evidence="1">
    <location>
        <begin position="22"/>
        <end position="233"/>
    </location>
</feature>
<feature type="domain" description="Ice-binding protein C-terminal" evidence="2">
    <location>
        <begin position="211"/>
        <end position="232"/>
    </location>
</feature>
<dbReference type="Proteomes" id="UP001597375">
    <property type="component" value="Unassembled WGS sequence"/>
</dbReference>
<gene>
    <name evidence="3" type="ORF">ACFSSA_04640</name>
</gene>
<dbReference type="RefSeq" id="WP_386818779.1">
    <property type="nucleotide sequence ID" value="NZ_JBHUIT010000003.1"/>
</dbReference>
<evidence type="ECO:0000313" key="3">
    <source>
        <dbReference type="EMBL" id="MFD2255956.1"/>
    </source>
</evidence>
<evidence type="ECO:0000259" key="2">
    <source>
        <dbReference type="Pfam" id="PF07589"/>
    </source>
</evidence>
<name>A0ABW5D5F8_9BACT</name>
<reference evidence="4" key="1">
    <citation type="journal article" date="2019" name="Int. J. Syst. Evol. Microbiol.">
        <title>The Global Catalogue of Microorganisms (GCM) 10K type strain sequencing project: providing services to taxonomists for standard genome sequencing and annotation.</title>
        <authorList>
            <consortium name="The Broad Institute Genomics Platform"/>
            <consortium name="The Broad Institute Genome Sequencing Center for Infectious Disease"/>
            <person name="Wu L."/>
            <person name="Ma J."/>
        </authorList>
    </citation>
    <scope>NUCLEOTIDE SEQUENCE [LARGE SCALE GENOMIC DNA]</scope>
    <source>
        <strain evidence="4">CGMCC 4.7106</strain>
    </source>
</reference>
<dbReference type="NCBIfam" id="TIGR02595">
    <property type="entry name" value="PEP_CTERM"/>
    <property type="match status" value="1"/>
</dbReference>
<accession>A0ABW5D5F8</accession>
<evidence type="ECO:0000313" key="4">
    <source>
        <dbReference type="Proteomes" id="UP001597375"/>
    </source>
</evidence>
<sequence length="233" mass="24355">MKTLIALAAGLVVASSLPVFGQSITWNLGGSSNVTSTGGTKSFTVNGVKVTASAWSYTKGSNNNALEASKLGQWSPGLGVINNEENGSSPWHQVDNEGQNDFILFTFDTLVDVESVKIQASPGPYDQDVSYWVGNTNSSNLNGVTYSGLSALGFLGEQQENGNSTSNAKNVSINSPSSGVNAILFGPKTGLVSDSRYIDAFKINSITASVVPEPSTALLSVLGVLGICARRRR</sequence>
<protein>
    <submittedName>
        <fullName evidence="3">PEP-CTERM sorting domain-containing protein</fullName>
    </submittedName>
</protein>
<keyword evidence="1" id="KW-0732">Signal</keyword>
<evidence type="ECO:0000256" key="1">
    <source>
        <dbReference type="SAM" id="SignalP"/>
    </source>
</evidence>
<keyword evidence="4" id="KW-1185">Reference proteome</keyword>
<comment type="caution">
    <text evidence="3">The sequence shown here is derived from an EMBL/GenBank/DDBJ whole genome shotgun (WGS) entry which is preliminary data.</text>
</comment>
<feature type="signal peptide" evidence="1">
    <location>
        <begin position="1"/>
        <end position="21"/>
    </location>
</feature>
<dbReference type="Pfam" id="PF07589">
    <property type="entry name" value="PEP-CTERM"/>
    <property type="match status" value="1"/>
</dbReference>
<proteinExistence type="predicted"/>
<organism evidence="3 4">
    <name type="scientific">Luteolibacter algae</name>
    <dbReference type="NCBI Taxonomy" id="454151"/>
    <lineage>
        <taxon>Bacteria</taxon>
        <taxon>Pseudomonadati</taxon>
        <taxon>Verrucomicrobiota</taxon>
        <taxon>Verrucomicrobiia</taxon>
        <taxon>Verrucomicrobiales</taxon>
        <taxon>Verrucomicrobiaceae</taxon>
        <taxon>Luteolibacter</taxon>
    </lineage>
</organism>